<feature type="transmembrane region" description="Helical" evidence="1">
    <location>
        <begin position="30"/>
        <end position="51"/>
    </location>
</feature>
<evidence type="ECO:0000256" key="1">
    <source>
        <dbReference type="SAM" id="Phobius"/>
    </source>
</evidence>
<dbReference type="RefSeq" id="WP_203847940.1">
    <property type="nucleotide sequence ID" value="NZ_BAAAVW010000013.1"/>
</dbReference>
<proteinExistence type="predicted"/>
<organism evidence="2 3">
    <name type="scientific">Dactylosporangium siamense</name>
    <dbReference type="NCBI Taxonomy" id="685454"/>
    <lineage>
        <taxon>Bacteria</taxon>
        <taxon>Bacillati</taxon>
        <taxon>Actinomycetota</taxon>
        <taxon>Actinomycetes</taxon>
        <taxon>Micromonosporales</taxon>
        <taxon>Micromonosporaceae</taxon>
        <taxon>Dactylosporangium</taxon>
    </lineage>
</organism>
<feature type="transmembrane region" description="Helical" evidence="1">
    <location>
        <begin position="58"/>
        <end position="77"/>
    </location>
</feature>
<evidence type="ECO:0000313" key="3">
    <source>
        <dbReference type="Proteomes" id="UP000660611"/>
    </source>
</evidence>
<dbReference type="InterPro" id="IPR049713">
    <property type="entry name" value="Pr6Pr-like"/>
</dbReference>
<evidence type="ECO:0000313" key="2">
    <source>
        <dbReference type="EMBL" id="GIG46158.1"/>
    </source>
</evidence>
<comment type="caution">
    <text evidence="2">The sequence shown here is derived from an EMBL/GenBank/DDBJ whole genome shotgun (WGS) entry which is preliminary data.</text>
</comment>
<dbReference type="NCBIfam" id="NF038065">
    <property type="entry name" value="Pr6Pr"/>
    <property type="match status" value="1"/>
</dbReference>
<accession>A0A919PPY8</accession>
<feature type="transmembrane region" description="Helical" evidence="1">
    <location>
        <begin position="164"/>
        <end position="191"/>
    </location>
</feature>
<feature type="transmembrane region" description="Helical" evidence="1">
    <location>
        <begin position="97"/>
        <end position="114"/>
    </location>
</feature>
<reference evidence="2" key="1">
    <citation type="submission" date="2021-01" db="EMBL/GenBank/DDBJ databases">
        <title>Whole genome shotgun sequence of Dactylosporangium siamense NBRC 106093.</title>
        <authorList>
            <person name="Komaki H."/>
            <person name="Tamura T."/>
        </authorList>
    </citation>
    <scope>NUCLEOTIDE SEQUENCE</scope>
    <source>
        <strain evidence="2">NBRC 106093</strain>
    </source>
</reference>
<gene>
    <name evidence="2" type="ORF">Dsi01nite_041990</name>
</gene>
<evidence type="ECO:0008006" key="4">
    <source>
        <dbReference type="Google" id="ProtNLM"/>
    </source>
</evidence>
<keyword evidence="1" id="KW-1133">Transmembrane helix</keyword>
<dbReference type="EMBL" id="BONQ01000062">
    <property type="protein sequence ID" value="GIG46158.1"/>
    <property type="molecule type" value="Genomic_DNA"/>
</dbReference>
<keyword evidence="3" id="KW-1185">Reference proteome</keyword>
<name>A0A919PPY8_9ACTN</name>
<keyword evidence="1" id="KW-0472">Membrane</keyword>
<feature type="transmembrane region" description="Helical" evidence="1">
    <location>
        <begin position="121"/>
        <end position="144"/>
    </location>
</feature>
<protein>
    <recommendedName>
        <fullName evidence="4">Integral membrane regulator</fullName>
    </recommendedName>
</protein>
<keyword evidence="1" id="KW-0812">Transmembrane</keyword>
<sequence length="208" mass="22200">MSVVFRVLTAVTALAGIVLLLDYTHGDGGVFVYFTVQSSVIIAVVSAVAALRPVPGWVRGAATLYSCITGTVYHALLANPSSPFHVVDSGAHAPHNLLLHTVTPILAAVTWLIVDREPVRWWYAAVWLGYPLAYLAFALVRGAIVHRYPYPFVDAGELGYGGVAISALGFTVAFFLLGLLLIGLGALVRMVRPEASEQRSRVEDAAGV</sequence>
<dbReference type="Proteomes" id="UP000660611">
    <property type="component" value="Unassembled WGS sequence"/>
</dbReference>
<dbReference type="AlphaFoldDB" id="A0A919PPY8"/>